<proteinExistence type="predicted"/>
<evidence type="ECO:0008006" key="3">
    <source>
        <dbReference type="Google" id="ProtNLM"/>
    </source>
</evidence>
<evidence type="ECO:0000313" key="1">
    <source>
        <dbReference type="EMBL" id="GFR89579.1"/>
    </source>
</evidence>
<evidence type="ECO:0000313" key="2">
    <source>
        <dbReference type="Proteomes" id="UP000762676"/>
    </source>
</evidence>
<name>A0AAV4GVZ1_9GAST</name>
<protein>
    <recommendedName>
        <fullName evidence="3">HMA domain-containing protein</fullName>
    </recommendedName>
</protein>
<dbReference type="AlphaFoldDB" id="A0AAV4GVZ1"/>
<comment type="caution">
    <text evidence="1">The sequence shown here is derived from an EMBL/GenBank/DDBJ whole genome shotgun (WGS) entry which is preliminary data.</text>
</comment>
<dbReference type="EMBL" id="BMAT01001634">
    <property type="protein sequence ID" value="GFR89579.1"/>
    <property type="molecule type" value="Genomic_DNA"/>
</dbReference>
<dbReference type="Proteomes" id="UP000762676">
    <property type="component" value="Unassembled WGS sequence"/>
</dbReference>
<reference evidence="1 2" key="1">
    <citation type="journal article" date="2021" name="Elife">
        <title>Chloroplast acquisition without the gene transfer in kleptoplastic sea slugs, Plakobranchus ocellatus.</title>
        <authorList>
            <person name="Maeda T."/>
            <person name="Takahashi S."/>
            <person name="Yoshida T."/>
            <person name="Shimamura S."/>
            <person name="Takaki Y."/>
            <person name="Nagai Y."/>
            <person name="Toyoda A."/>
            <person name="Suzuki Y."/>
            <person name="Arimoto A."/>
            <person name="Ishii H."/>
            <person name="Satoh N."/>
            <person name="Nishiyama T."/>
            <person name="Hasebe M."/>
            <person name="Maruyama T."/>
            <person name="Minagawa J."/>
            <person name="Obokata J."/>
            <person name="Shigenobu S."/>
        </authorList>
    </citation>
    <scope>NUCLEOTIDE SEQUENCE [LARGE SCALE GENOMIC DNA]</scope>
</reference>
<organism evidence="1 2">
    <name type="scientific">Elysia marginata</name>
    <dbReference type="NCBI Taxonomy" id="1093978"/>
    <lineage>
        <taxon>Eukaryota</taxon>
        <taxon>Metazoa</taxon>
        <taxon>Spiralia</taxon>
        <taxon>Lophotrochozoa</taxon>
        <taxon>Mollusca</taxon>
        <taxon>Gastropoda</taxon>
        <taxon>Heterobranchia</taxon>
        <taxon>Euthyneura</taxon>
        <taxon>Panpulmonata</taxon>
        <taxon>Sacoglossa</taxon>
        <taxon>Placobranchoidea</taxon>
        <taxon>Plakobranchidae</taxon>
        <taxon>Elysia</taxon>
    </lineage>
</organism>
<keyword evidence="2" id="KW-1185">Reference proteome</keyword>
<accession>A0AAV4GVZ1</accession>
<sequence length="96" mass="10357">MLEKNVKLVRIKQDDCLVCKNVAQALMDKTALKTVAATAVEITKNVTTKLENVPLDALTVTPEKNVIYDVALVTMDKTALKTAAAAVVEITKNVTT</sequence>
<gene>
    <name evidence="1" type="ORF">ElyMa_000797300</name>
</gene>